<name>A0A4R3Y6Z3_9PROT</name>
<accession>A0A4R3Y6Z3</accession>
<comment type="catalytic activity">
    <reaction evidence="8">
        <text>L-homoserine + ATP = O-phospho-L-homoserine + ADP + H(+)</text>
        <dbReference type="Rhea" id="RHEA:13985"/>
        <dbReference type="ChEBI" id="CHEBI:15378"/>
        <dbReference type="ChEBI" id="CHEBI:30616"/>
        <dbReference type="ChEBI" id="CHEBI:57476"/>
        <dbReference type="ChEBI" id="CHEBI:57590"/>
        <dbReference type="ChEBI" id="CHEBI:456216"/>
        <dbReference type="EC" id="2.7.1.39"/>
    </reaction>
</comment>
<dbReference type="PANTHER" id="PTHR21064:SF6">
    <property type="entry name" value="AMINOGLYCOSIDE PHOSPHOTRANSFERASE DOMAIN-CONTAINING PROTEIN"/>
    <property type="match status" value="1"/>
</dbReference>
<dbReference type="PANTHER" id="PTHR21064">
    <property type="entry name" value="AMINOGLYCOSIDE PHOSPHOTRANSFERASE DOMAIN-CONTAINING PROTEIN-RELATED"/>
    <property type="match status" value="1"/>
</dbReference>
<dbReference type="Gene3D" id="3.90.1200.10">
    <property type="match status" value="1"/>
</dbReference>
<proteinExistence type="inferred from homology"/>
<keyword evidence="5 8" id="KW-0418">Kinase</keyword>
<evidence type="ECO:0000256" key="6">
    <source>
        <dbReference type="ARBA" id="ARBA00022840"/>
    </source>
</evidence>
<dbReference type="SUPFAM" id="SSF56112">
    <property type="entry name" value="Protein kinase-like (PK-like)"/>
    <property type="match status" value="1"/>
</dbReference>
<keyword evidence="6 8" id="KW-0067">ATP-binding</keyword>
<dbReference type="HAMAP" id="MF_00301">
    <property type="entry name" value="Homoser_kinase_2"/>
    <property type="match status" value="1"/>
</dbReference>
<sequence length="316" mass="35597">MSVYTTVSTEQLTLWLKRYAIGSLSDLQGIASGIENTNYFVTTSHGRFVLTLFEKLTAKELPYFINLMAHLSSHGVPCPSPIASQDNSFLGELEGKPACLVSCLQGKSIELATAHHCAQVGEMLADIHLAGKSYGATMENSRGPHWWKVTAPEVLPKLPPAEAEMLKEELRYQALYRFQDLPRGVIHADLFRDNVLFNGDTIGGVIDFYYACNDAWLYDVAITVNDWCVDADGQLDRERMLALLKAYHATRPFTALERGAWPVMLRAGALRFWLSRLYDFHFPRAGELTHAKDPSHFQRILQGHITAQNELQRLWV</sequence>
<dbReference type="NCBIfam" id="TIGR00938">
    <property type="entry name" value="thrB_alt"/>
    <property type="match status" value="1"/>
</dbReference>
<evidence type="ECO:0000256" key="2">
    <source>
        <dbReference type="ARBA" id="ARBA00022679"/>
    </source>
</evidence>
<dbReference type="Proteomes" id="UP000295367">
    <property type="component" value="Unassembled WGS sequence"/>
</dbReference>
<comment type="pathway">
    <text evidence="8">Amino-acid biosynthesis; L-threonine biosynthesis; L-threonine from L-aspartate: step 4/5.</text>
</comment>
<dbReference type="Gene3D" id="3.30.200.20">
    <property type="entry name" value="Phosphorylase Kinase, domain 1"/>
    <property type="match status" value="1"/>
</dbReference>
<dbReference type="AlphaFoldDB" id="A0A4R3Y6Z3"/>
<evidence type="ECO:0000256" key="7">
    <source>
        <dbReference type="ARBA" id="ARBA00038240"/>
    </source>
</evidence>
<evidence type="ECO:0000256" key="4">
    <source>
        <dbReference type="ARBA" id="ARBA00022741"/>
    </source>
</evidence>
<dbReference type="CDD" id="cd05153">
    <property type="entry name" value="HomoserineK_II"/>
    <property type="match status" value="1"/>
</dbReference>
<evidence type="ECO:0000256" key="3">
    <source>
        <dbReference type="ARBA" id="ARBA00022697"/>
    </source>
</evidence>
<keyword evidence="2 8" id="KW-0808">Transferase</keyword>
<dbReference type="GO" id="GO:0009088">
    <property type="term" value="P:threonine biosynthetic process"/>
    <property type="evidence" value="ECO:0007669"/>
    <property type="project" value="UniProtKB-UniRule"/>
</dbReference>
<comment type="caution">
    <text evidence="11">The sequence shown here is derived from an EMBL/GenBank/DDBJ whole genome shotgun (WGS) entry which is preliminary data.</text>
</comment>
<evidence type="ECO:0000256" key="5">
    <source>
        <dbReference type="ARBA" id="ARBA00022777"/>
    </source>
</evidence>
<dbReference type="NCBIfam" id="NF003558">
    <property type="entry name" value="PRK05231.1"/>
    <property type="match status" value="1"/>
</dbReference>
<dbReference type="UniPathway" id="UPA00050">
    <property type="reaction ID" value="UER00064"/>
</dbReference>
<evidence type="ECO:0000313" key="11">
    <source>
        <dbReference type="EMBL" id="TCV88055.1"/>
    </source>
</evidence>
<dbReference type="EC" id="2.7.1.39" evidence="8 9"/>
<evidence type="ECO:0000256" key="9">
    <source>
        <dbReference type="NCBIfam" id="TIGR00938"/>
    </source>
</evidence>
<evidence type="ECO:0000256" key="1">
    <source>
        <dbReference type="ARBA" id="ARBA00022605"/>
    </source>
</evidence>
<keyword evidence="1 8" id="KW-0028">Amino-acid biosynthesis</keyword>
<dbReference type="EMBL" id="SMCO01000004">
    <property type="protein sequence ID" value="TCV88055.1"/>
    <property type="molecule type" value="Genomic_DNA"/>
</dbReference>
<dbReference type="GO" id="GO:0004413">
    <property type="term" value="F:homoserine kinase activity"/>
    <property type="evidence" value="ECO:0007669"/>
    <property type="project" value="UniProtKB-UniRule"/>
</dbReference>
<dbReference type="OrthoDB" id="9777460at2"/>
<dbReference type="InterPro" id="IPR005280">
    <property type="entry name" value="Homoserine_kinase_II"/>
</dbReference>
<dbReference type="InterPro" id="IPR050249">
    <property type="entry name" value="Pseudomonas-type_ThrB"/>
</dbReference>
<evidence type="ECO:0000259" key="10">
    <source>
        <dbReference type="Pfam" id="PF01636"/>
    </source>
</evidence>
<feature type="domain" description="Aminoglycoside phosphotransferase" evidence="10">
    <location>
        <begin position="27"/>
        <end position="253"/>
    </location>
</feature>
<evidence type="ECO:0000313" key="12">
    <source>
        <dbReference type="Proteomes" id="UP000295367"/>
    </source>
</evidence>
<keyword evidence="3 8" id="KW-0791">Threonine biosynthesis</keyword>
<keyword evidence="4 8" id="KW-0547">Nucleotide-binding</keyword>
<reference evidence="11 12" key="1">
    <citation type="submission" date="2019-03" db="EMBL/GenBank/DDBJ databases">
        <title>Genomic Encyclopedia of Type Strains, Phase IV (KMG-IV): sequencing the most valuable type-strain genomes for metagenomic binning, comparative biology and taxonomic classification.</title>
        <authorList>
            <person name="Goeker M."/>
        </authorList>
    </citation>
    <scope>NUCLEOTIDE SEQUENCE [LARGE SCALE GENOMIC DNA]</scope>
    <source>
        <strain evidence="11 12">DSM 100309</strain>
    </source>
</reference>
<keyword evidence="12" id="KW-1185">Reference proteome</keyword>
<dbReference type="InterPro" id="IPR011009">
    <property type="entry name" value="Kinase-like_dom_sf"/>
</dbReference>
<evidence type="ECO:0000256" key="8">
    <source>
        <dbReference type="HAMAP-Rule" id="MF_00301"/>
    </source>
</evidence>
<gene>
    <name evidence="8" type="primary">thrB</name>
    <name evidence="11" type="ORF">EDC63_10412</name>
</gene>
<comment type="similarity">
    <text evidence="7 8">Belongs to the pseudomonas-type ThrB family.</text>
</comment>
<dbReference type="GO" id="GO:0005524">
    <property type="term" value="F:ATP binding"/>
    <property type="evidence" value="ECO:0007669"/>
    <property type="project" value="UniProtKB-KW"/>
</dbReference>
<dbReference type="RefSeq" id="WP_124945697.1">
    <property type="nucleotide sequence ID" value="NZ_BHVT01000019.1"/>
</dbReference>
<protein>
    <recommendedName>
        <fullName evidence="8 9">Homoserine kinase</fullName>
        <shortName evidence="8">HK</shortName>
        <shortName evidence="8">HSK</shortName>
        <ecNumber evidence="8 9">2.7.1.39</ecNumber>
    </recommendedName>
</protein>
<dbReference type="Pfam" id="PF01636">
    <property type="entry name" value="APH"/>
    <property type="match status" value="1"/>
</dbReference>
<organism evidence="11 12">
    <name type="scientific">Sulfurirhabdus autotrophica</name>
    <dbReference type="NCBI Taxonomy" id="1706046"/>
    <lineage>
        <taxon>Bacteria</taxon>
        <taxon>Pseudomonadati</taxon>
        <taxon>Pseudomonadota</taxon>
        <taxon>Betaproteobacteria</taxon>
        <taxon>Nitrosomonadales</taxon>
        <taxon>Sulfuricellaceae</taxon>
        <taxon>Sulfurirhabdus</taxon>
    </lineage>
</organism>
<dbReference type="InterPro" id="IPR002575">
    <property type="entry name" value="Aminoglycoside_PTrfase"/>
</dbReference>